<comment type="caution">
    <text evidence="1">The sequence shown here is derived from an EMBL/GenBank/DDBJ whole genome shotgun (WGS) entry which is preliminary data.</text>
</comment>
<dbReference type="RefSeq" id="XP_015469419.1">
    <property type="nucleotide sequence ID" value="XM_015609785.1"/>
</dbReference>
<organism evidence="1 2">
    <name type="scientific">Debaryomyces fabryi</name>
    <dbReference type="NCBI Taxonomy" id="58627"/>
    <lineage>
        <taxon>Eukaryota</taxon>
        <taxon>Fungi</taxon>
        <taxon>Dikarya</taxon>
        <taxon>Ascomycota</taxon>
        <taxon>Saccharomycotina</taxon>
        <taxon>Pichiomycetes</taxon>
        <taxon>Debaryomycetaceae</taxon>
        <taxon>Debaryomyces</taxon>
    </lineage>
</organism>
<reference evidence="1 2" key="1">
    <citation type="submission" date="2015-11" db="EMBL/GenBank/DDBJ databases">
        <title>The genome of Debaryomyces fabryi.</title>
        <authorList>
            <person name="Tafer H."/>
            <person name="Lopandic K."/>
        </authorList>
    </citation>
    <scope>NUCLEOTIDE SEQUENCE [LARGE SCALE GENOMIC DNA]</scope>
    <source>
        <strain evidence="1 2">CBS 789</strain>
    </source>
</reference>
<accession>A0A0V1Q4X6</accession>
<gene>
    <name evidence="1" type="ORF">AC631_00955</name>
</gene>
<dbReference type="Proteomes" id="UP000054251">
    <property type="component" value="Unassembled WGS sequence"/>
</dbReference>
<evidence type="ECO:0000313" key="1">
    <source>
        <dbReference type="EMBL" id="KSA03317.1"/>
    </source>
</evidence>
<dbReference type="EMBL" id="LMYN01000011">
    <property type="protein sequence ID" value="KSA03317.1"/>
    <property type="molecule type" value="Genomic_DNA"/>
</dbReference>
<sequence>MDFFIGRNKSQSFHWYIREDMKRNIGDYKFQQAPNEPNPGSELKMDDSDNFITNYNFAGAPVGNFFPTHPLPNMSQVPPSNYIQQEAYLSSQTPNDIRLQSPMLNYMTIIRPNSTANEQNQLPPQRDYPFSDTIPLYPQEEAQKIITEPSTADHQRYPDMTTLINSNASIKVPLVESAFVDHKTCSVCGKKISRDMLRHMRTRQTVARFICNFPKNQCNHKSRRFNRPYDHKKHLLNRHFIFDVPGVKRLHNLNDKLGHSGKCPCGQRYVAKEWLEKHILTRDTDHKCPLIE</sequence>
<proteinExistence type="predicted"/>
<dbReference type="OrthoDB" id="4086633at2759"/>
<dbReference type="GeneID" id="26837964"/>
<name>A0A0V1Q4X6_9ASCO</name>
<evidence type="ECO:0000313" key="2">
    <source>
        <dbReference type="Proteomes" id="UP000054251"/>
    </source>
</evidence>
<dbReference type="AlphaFoldDB" id="A0A0V1Q4X6"/>
<keyword evidence="2" id="KW-1185">Reference proteome</keyword>
<protein>
    <submittedName>
        <fullName evidence="1">Uncharacterized protein</fullName>
    </submittedName>
</protein>